<dbReference type="EMBL" id="AP015035">
    <property type="protein sequence ID" value="BAT78039.1"/>
    <property type="molecule type" value="Genomic_DNA"/>
</dbReference>
<name>A0A0S3RBU7_PHAAN</name>
<proteinExistence type="predicted"/>
<dbReference type="AlphaFoldDB" id="A0A0S3RBU7"/>
<accession>A0A0S3RBU7</accession>
<protein>
    <submittedName>
        <fullName evidence="1">Uncharacterized protein</fullName>
    </submittedName>
</protein>
<evidence type="ECO:0000313" key="1">
    <source>
        <dbReference type="EMBL" id="BAT78039.1"/>
    </source>
</evidence>
<gene>
    <name evidence="1" type="primary">Vigan.02G066900</name>
    <name evidence="1" type="ORF">VIGAN_02066900</name>
</gene>
<organism evidence="1 2">
    <name type="scientific">Vigna angularis var. angularis</name>
    <dbReference type="NCBI Taxonomy" id="157739"/>
    <lineage>
        <taxon>Eukaryota</taxon>
        <taxon>Viridiplantae</taxon>
        <taxon>Streptophyta</taxon>
        <taxon>Embryophyta</taxon>
        <taxon>Tracheophyta</taxon>
        <taxon>Spermatophyta</taxon>
        <taxon>Magnoliopsida</taxon>
        <taxon>eudicotyledons</taxon>
        <taxon>Gunneridae</taxon>
        <taxon>Pentapetalae</taxon>
        <taxon>rosids</taxon>
        <taxon>fabids</taxon>
        <taxon>Fabales</taxon>
        <taxon>Fabaceae</taxon>
        <taxon>Papilionoideae</taxon>
        <taxon>50 kb inversion clade</taxon>
        <taxon>NPAAA clade</taxon>
        <taxon>indigoferoid/millettioid clade</taxon>
        <taxon>Phaseoleae</taxon>
        <taxon>Vigna</taxon>
    </lineage>
</organism>
<reference evidence="1 2" key="1">
    <citation type="journal article" date="2015" name="Sci. Rep.">
        <title>The power of single molecule real-time sequencing technology in the de novo assembly of a eukaryotic genome.</title>
        <authorList>
            <person name="Sakai H."/>
            <person name="Naito K."/>
            <person name="Ogiso-Tanaka E."/>
            <person name="Takahashi Y."/>
            <person name="Iseki K."/>
            <person name="Muto C."/>
            <person name="Satou K."/>
            <person name="Teruya K."/>
            <person name="Shiroma A."/>
            <person name="Shimoji M."/>
            <person name="Hirano T."/>
            <person name="Itoh T."/>
            <person name="Kaga A."/>
            <person name="Tomooka N."/>
        </authorList>
    </citation>
    <scope>NUCLEOTIDE SEQUENCE [LARGE SCALE GENOMIC DNA]</scope>
    <source>
        <strain evidence="2">cv. Shumari</strain>
    </source>
</reference>
<keyword evidence="2" id="KW-1185">Reference proteome</keyword>
<feature type="non-terminal residue" evidence="1">
    <location>
        <position position="72"/>
    </location>
</feature>
<dbReference type="Proteomes" id="UP000291084">
    <property type="component" value="Chromosome 2"/>
</dbReference>
<sequence>MGMGNADFLLGDGRWVLVHSESMNFQKEQLLHRSTTCTSRKEVRKCAEKIIKHENSAILSLLCFVPFFVSAW</sequence>
<evidence type="ECO:0000313" key="2">
    <source>
        <dbReference type="Proteomes" id="UP000291084"/>
    </source>
</evidence>